<organism evidence="1">
    <name type="scientific">Candidatus Kentrum sp. DK</name>
    <dbReference type="NCBI Taxonomy" id="2126562"/>
    <lineage>
        <taxon>Bacteria</taxon>
        <taxon>Pseudomonadati</taxon>
        <taxon>Pseudomonadota</taxon>
        <taxon>Gammaproteobacteria</taxon>
        <taxon>Candidatus Kentrum</taxon>
    </lineage>
</organism>
<proteinExistence type="predicted"/>
<evidence type="ECO:0000313" key="1">
    <source>
        <dbReference type="EMBL" id="VFJ62592.1"/>
    </source>
</evidence>
<protein>
    <submittedName>
        <fullName evidence="1">Uncharacterized protein</fullName>
    </submittedName>
</protein>
<sequence>MNAPAEQKSRLGKQRSRQWPFRMHYFEIRTFAYGSLFFRYVDSFAGKQRRCPPSYVIIIKYVGVLE</sequence>
<dbReference type="EMBL" id="CAADEY010000099">
    <property type="protein sequence ID" value="VFJ62592.1"/>
    <property type="molecule type" value="Genomic_DNA"/>
</dbReference>
<reference evidence="1" key="1">
    <citation type="submission" date="2019-02" db="EMBL/GenBank/DDBJ databases">
        <authorList>
            <person name="Gruber-Vodicka R. H."/>
            <person name="Seah K. B. B."/>
        </authorList>
    </citation>
    <scope>NUCLEOTIDE SEQUENCE</scope>
    <source>
        <strain evidence="1">BECK_DK161</strain>
    </source>
</reference>
<name>A0A450T7S9_9GAMM</name>
<accession>A0A450T7S9</accession>
<dbReference type="AlphaFoldDB" id="A0A450T7S9"/>
<gene>
    <name evidence="1" type="ORF">BECKDK2373C_GA0170839_10992</name>
</gene>